<dbReference type="InterPro" id="IPR054099">
    <property type="entry name" value="PSII_PsbQ_pln"/>
</dbReference>
<dbReference type="eggNOG" id="ENOG502S24S">
    <property type="taxonomic scope" value="Eukaryota"/>
</dbReference>
<comment type="similarity">
    <text evidence="7">Belongs to the PsbQ family.</text>
</comment>
<keyword evidence="3" id="KW-0934">Plastid</keyword>
<keyword evidence="6" id="KW-0472">Membrane</keyword>
<keyword evidence="10" id="KW-1185">Reference proteome</keyword>
<dbReference type="STRING" id="13333.W1PHP4"/>
<comment type="subcellular location">
    <subcellularLocation>
        <location evidence="1">Plastid</location>
        <location evidence="1">Chloroplast thylakoid membrane</location>
    </subcellularLocation>
</comment>
<evidence type="ECO:0000256" key="8">
    <source>
        <dbReference type="SAM" id="MobiDB-lite"/>
    </source>
</evidence>
<name>W1PHP4_AMBTC</name>
<feature type="region of interest" description="Disordered" evidence="8">
    <location>
        <begin position="1"/>
        <end position="26"/>
    </location>
</feature>
<evidence type="ECO:0000256" key="4">
    <source>
        <dbReference type="ARBA" id="ARBA00022946"/>
    </source>
</evidence>
<evidence type="ECO:0000313" key="10">
    <source>
        <dbReference type="Proteomes" id="UP000017836"/>
    </source>
</evidence>
<evidence type="ECO:0000256" key="2">
    <source>
        <dbReference type="ARBA" id="ARBA00022528"/>
    </source>
</evidence>
<evidence type="ECO:0000256" key="7">
    <source>
        <dbReference type="ARBA" id="ARBA00035649"/>
    </source>
</evidence>
<dbReference type="GO" id="GO:0005509">
    <property type="term" value="F:calcium ion binding"/>
    <property type="evidence" value="ECO:0007669"/>
    <property type="project" value="InterPro"/>
</dbReference>
<evidence type="ECO:0000256" key="5">
    <source>
        <dbReference type="ARBA" id="ARBA00023078"/>
    </source>
</evidence>
<protein>
    <submittedName>
        <fullName evidence="9">Uncharacterized protein</fullName>
    </submittedName>
</protein>
<dbReference type="GO" id="GO:0009654">
    <property type="term" value="C:photosystem II oxygen evolving complex"/>
    <property type="evidence" value="ECO:0007669"/>
    <property type="project" value="InterPro"/>
</dbReference>
<dbReference type="GO" id="GO:0009507">
    <property type="term" value="C:chloroplast"/>
    <property type="evidence" value="ECO:0000318"/>
    <property type="project" value="GO_Central"/>
</dbReference>
<dbReference type="AlphaFoldDB" id="W1PHP4"/>
<evidence type="ECO:0000256" key="1">
    <source>
        <dbReference type="ARBA" id="ARBA00004334"/>
    </source>
</evidence>
<dbReference type="SUPFAM" id="SSF101112">
    <property type="entry name" value="Oxygen-evolving enhancer protein 3"/>
    <property type="match status" value="1"/>
</dbReference>
<feature type="compositionally biased region" description="Polar residues" evidence="8">
    <location>
        <begin position="1"/>
        <end position="19"/>
    </location>
</feature>
<dbReference type="EMBL" id="KI392980">
    <property type="protein sequence ID" value="ERN09522.1"/>
    <property type="molecule type" value="Genomic_DNA"/>
</dbReference>
<keyword evidence="2" id="KW-0150">Chloroplast</keyword>
<gene>
    <name evidence="9" type="ORF">AMTR_s00029p00134700</name>
</gene>
<accession>W1PHP4</accession>
<dbReference type="GO" id="GO:0019898">
    <property type="term" value="C:extrinsic component of membrane"/>
    <property type="evidence" value="ECO:0007669"/>
    <property type="project" value="InterPro"/>
</dbReference>
<dbReference type="Pfam" id="PF05757">
    <property type="entry name" value="PsbQ"/>
    <property type="match status" value="1"/>
</dbReference>
<dbReference type="InterPro" id="IPR008797">
    <property type="entry name" value="PSII_PsbQ"/>
</dbReference>
<dbReference type="HOGENOM" id="CLU_1724759_0_0_1"/>
<organism evidence="9 10">
    <name type="scientific">Amborella trichopoda</name>
    <dbReference type="NCBI Taxonomy" id="13333"/>
    <lineage>
        <taxon>Eukaryota</taxon>
        <taxon>Viridiplantae</taxon>
        <taxon>Streptophyta</taxon>
        <taxon>Embryophyta</taxon>
        <taxon>Tracheophyta</taxon>
        <taxon>Spermatophyta</taxon>
        <taxon>Magnoliopsida</taxon>
        <taxon>Amborellales</taxon>
        <taxon>Amborellaceae</taxon>
        <taxon>Amborella</taxon>
    </lineage>
</organism>
<proteinExistence type="inferred from homology"/>
<evidence type="ECO:0000256" key="3">
    <source>
        <dbReference type="ARBA" id="ARBA00022640"/>
    </source>
</evidence>
<evidence type="ECO:0000313" key="9">
    <source>
        <dbReference type="EMBL" id="ERN09522.1"/>
    </source>
</evidence>
<keyword evidence="5" id="KW-0793">Thylakoid</keyword>
<dbReference type="Gramene" id="ERN09522">
    <property type="protein sequence ID" value="ERN09522"/>
    <property type="gene ID" value="AMTR_s00029p00134700"/>
</dbReference>
<dbReference type="GO" id="GO:0009767">
    <property type="term" value="P:photosynthetic electron transport chain"/>
    <property type="evidence" value="ECO:0000318"/>
    <property type="project" value="GO_Central"/>
</dbReference>
<dbReference type="PANTHER" id="PTHR33399:SF6">
    <property type="entry name" value="PSBQ-LIKE PROTEIN 3, CHLOROPLASTIC"/>
    <property type="match status" value="1"/>
</dbReference>
<dbReference type="InterPro" id="IPR023222">
    <property type="entry name" value="PsbQ-like_dom_sf"/>
</dbReference>
<reference evidence="10" key="1">
    <citation type="journal article" date="2013" name="Science">
        <title>The Amborella genome and the evolution of flowering plants.</title>
        <authorList>
            <consortium name="Amborella Genome Project"/>
        </authorList>
    </citation>
    <scope>NUCLEOTIDE SEQUENCE [LARGE SCALE GENOMIC DNA]</scope>
</reference>
<dbReference type="Gene3D" id="1.20.120.290">
    <property type="entry name" value="Oxygen-evolving enhancer protein 3 (PsbQ), four-helix up-down bundle"/>
    <property type="match status" value="1"/>
</dbReference>
<evidence type="ECO:0000256" key="6">
    <source>
        <dbReference type="ARBA" id="ARBA00023136"/>
    </source>
</evidence>
<dbReference type="Proteomes" id="UP000017836">
    <property type="component" value="Unassembled WGS sequence"/>
</dbReference>
<keyword evidence="4" id="KW-0809">Transit peptide</keyword>
<sequence length="152" mass="16858">MASAMGSQPHSPPLTSNPKSLKPTIFKNPISRIKRRTLTLSSLTAITATSKTLFISPSPALSLDFRITTPDLTPEEAKSRAQKHAEELKKLESLISEASWKDAQKFLRLNASPLRVELNTIIQSRPGEQRPQLRNLYSKIFNSVTGVSMFSP</sequence>
<dbReference type="PANTHER" id="PTHR33399">
    <property type="entry name" value="OXYGEN-EVOLVING ENHANCER PROTEIN 3-1, CHLOROPLASTIC"/>
    <property type="match status" value="1"/>
</dbReference>
<dbReference type="GO" id="GO:0009535">
    <property type="term" value="C:chloroplast thylakoid membrane"/>
    <property type="evidence" value="ECO:0007669"/>
    <property type="project" value="UniProtKB-SubCell"/>
</dbReference>